<dbReference type="InterPro" id="IPR014001">
    <property type="entry name" value="Helicase_ATP-bd"/>
</dbReference>
<dbReference type="PRINTS" id="PR00906">
    <property type="entry name" value="SECA"/>
</dbReference>
<evidence type="ECO:0000256" key="5">
    <source>
        <dbReference type="SAM" id="MobiDB-lite"/>
    </source>
</evidence>
<dbReference type="PROSITE" id="PS50005">
    <property type="entry name" value="TPR"/>
    <property type="match status" value="1"/>
</dbReference>
<organism evidence="9 11">
    <name type="scientific">Didymodactylos carnosus</name>
    <dbReference type="NCBI Taxonomy" id="1234261"/>
    <lineage>
        <taxon>Eukaryota</taxon>
        <taxon>Metazoa</taxon>
        <taxon>Spiralia</taxon>
        <taxon>Gnathifera</taxon>
        <taxon>Rotifera</taxon>
        <taxon>Eurotatoria</taxon>
        <taxon>Bdelloidea</taxon>
        <taxon>Philodinida</taxon>
        <taxon>Philodinidae</taxon>
        <taxon>Didymodactylos</taxon>
    </lineage>
</organism>
<dbReference type="EMBL" id="CAJNOQ010003412">
    <property type="protein sequence ID" value="CAF1011148.1"/>
    <property type="molecule type" value="Genomic_DNA"/>
</dbReference>
<dbReference type="OrthoDB" id="10053987at2759"/>
<dbReference type="Proteomes" id="UP000681722">
    <property type="component" value="Unassembled WGS sequence"/>
</dbReference>
<protein>
    <recommendedName>
        <fullName evidence="12">Protein translocase subunit SecA</fullName>
    </recommendedName>
</protein>
<dbReference type="InterPro" id="IPR027417">
    <property type="entry name" value="P-loop_NTPase"/>
</dbReference>
<evidence type="ECO:0000259" key="7">
    <source>
        <dbReference type="PROSITE" id="PS51194"/>
    </source>
</evidence>
<dbReference type="GO" id="GO:0005524">
    <property type="term" value="F:ATP binding"/>
    <property type="evidence" value="ECO:0007669"/>
    <property type="project" value="InterPro"/>
</dbReference>
<dbReference type="GO" id="GO:0006605">
    <property type="term" value="P:protein targeting"/>
    <property type="evidence" value="ECO:0007669"/>
    <property type="project" value="InterPro"/>
</dbReference>
<accession>A0A814HL64</accession>
<reference evidence="9" key="1">
    <citation type="submission" date="2021-02" db="EMBL/GenBank/DDBJ databases">
        <authorList>
            <person name="Nowell W R."/>
        </authorList>
    </citation>
    <scope>NUCLEOTIDE SEQUENCE</scope>
</reference>
<comment type="caution">
    <text evidence="9">The sequence shown here is derived from an EMBL/GenBank/DDBJ whole genome shotgun (WGS) entry which is preliminary data.</text>
</comment>
<sequence>MFAEEVEIIIANGLWEQRLSLEQIKQLIFKDLLVEESPNLADVKLIETYYIKILLECARVEVERHFDACCQNKDFVTNFIRNSDEFSTITGITRMCEPAYYIVKLESYLSLIDEYDLTSFITNLKAYLWRRILEVANDSFQELEMLQYLTLCFQTNTIPSIVRKTLVEFQEGSAAQSYSGCFLKLLMKKIPTNETAYSQQLQKFLRLVKHLESDYLFLETQFLSLISFYLTPVEITIKDLKNRSIIEIIGGVIYMSEEVPKIEEIIQREGLVKGIDEVRFISLFMFEIDYDLKNSIWHGFNVFVMATKVNVSKECEWNLSGKHSHRWPSADFIRRVILLLEVYSKVQGIHSLDSSQHSREHFTKASRGSSYGEDGQDGQDGHSGESSGNVMILAEQMNNAQNLTVILNGGHGSNGQDAGDGANGKDGIGITMSELKDEYPSPIRFWSLTQDVLTLLNKILSKGKAEICWRKPTGYPPNGYIEVKLSNGQKIIYSLSRYGDFQCYLLYKGSKGEVGGRGGLNGLGGDGGFQGECVVTTKENKPFSVHIVGTKGSRGQNGKSGRTGQYGKNGWDVGYVDYVYWTRIDEFGGGHNQRLTMDYSTNSSSRVYCGYRYDELGSSACYATIKTSVLEHRILTESEEWRETRIEGQRRKEAKATRKNMMSEKAMEKTYSKYFEKADNLMNTVSQMHSETIINFNLMRRKAKQAFEEVESLKERSREKVSRYRIYEVTRKTKTEPKQLVKMDSTIRREQKLGIITNIINSPSDADLWTTIFKDEFSSEELGKLEDHFRIYQTQRKIETTETAKIKFWQKFGLAKFRGIVDDNLLVEINDDINLNNNFNSGKYLKISDKSYEELEWLREFQGAAFQYRNIEDAFHELCQHQLSASNLDMIKTNYDKLASINIGTEKLEELLHLWQKDDNHSFPKLSELKRNKTEWEKVLEVFRSFDENNLNSTELNNKVPCYMEEILNQDHDLVKYLFALFNNFRTLKITNNTLAKMIGWLVAENMNSKNCDPIIVSYMQFEKNFMDKKENSLNSILLAIHSLSHRLPKATWQISHEYPTFLFKKSPNSDSKQIQNIDQGLLEKLYNIYIKKQHEIIDWHTKLNEAILDICLQQMLSNKTIAFAPLLELVAWKNGLQIRVYEKTKFNQLICNREHFVHGKQIVNLLIGDNQTIENLIIDQDDRDELETRLEKLSSDSMEPNSILSSLLHCFTCDGCHLERNEIMIFVNTILECWTDFDIHPDLFSYIILSHSQYHYIDELILIKLENSIRKRLDAKKKLRYLLRKIMNTSVKILIIKKLHESESVITEEAFSNMLTLLPYIRNNTTLLDQLDLSEWSWTLKETYWQHVLSNGRLEFSDENLEQCAFYLVKLENLYGNELVQHLINVIKGATVFSAKTLLIFVHRFYAEDMELCENILDDFGILNSKLSSLSLESNVRYSGQELLQLCRENIALSRNYCQIQDLMTKLGLSESEDRDIDRLVEMITKSHKDDDVFKHLSEIRDLLKQTTNSENLVLKYIVNEINRNNQATTNESILIDENNLRRIVNFIRSNIQEIKSIENCNFYILDIVNRGIRLKRRFSLRDTQKLVVMLMLMNERSLLSQVATGEGKTLIITTFCIIKCLYGEKLDIVTSCSVLAKRDAESDPPKGNKDLYELFGASVGHICSEDIDQRAQTFNRCDVVYGDLSSFQRDYLLDRFYGKNILGTRNFENVIVDEVDSMLLDNGNNMLYLSHDIANMDKLQSLFIFIWRSVNQPVLSLDDLNRVYDNTAIKQSIIADLYGMITRDQVDDDVWQILIKSKTIGEDGRLLMNLKDYTAHIRQLGFQKQKTENRLIFLLNTIADRQQFIKIPSDFYAFVEHHLDKFIDNAKNALFMSEGVDYVIDVDRTGLDPDLNPKIIIIDKNTGTDQSSSQWHEDLHQFLQIKYGCKLSLMSLKAVFISNVSYLKLYQNLYGLSGTLGSRDEKKILNELYNIDLIKIPTSKPKNFFEERPIIAAFKELWAQSIYDETRKKITKHRSVLIICETVKDVDYISKYLVKRAVEDAQQNLNNTIYENLKKPYIYKREHEEFTFGQGNELLSCGKVIIATNLAGRGTDIKLEQKLVEVGGLHVIVTFLPNNCRIEEQGYGRAARCGEHGSGQLIVIGNDEDEHYEELRKLWILDKDLKEIDKLLLDSFLDKWAFWLDEHSQLIETQATDTSNRNVLFKHLKSFLTSITFDFTKWLNSSSQLLKLGNHYAKNKEYDEAEKYYKKIIQKYSYYLPEALYYISFITIKRKTSSLLNKSGQAFQQLTQDLLQANQLLEQRISDCSNDQAIVESFKKKAANSLIHIEAFSEQQKCISQIYHLFINSIEDILGHSVMNNSFINAEINEILALINRKAKINPNEIKNQQSFDKFDSINLSDLTQYKISTEDGIAILEILSRNDDGILEITEGKYRLKANIDCSALPQCYQDAVSAILNSKFAYQLAYQHLEKQYNDIQENQKADISTKLQLRLTSKPYEQLFYDLIDRGIIEDVQVNYAILKRIDLKDVFERPIDTYAKNHQNLSKKENIEFIKKTLEQLRCGIDKYDTPDCFFSSLEYALKMQQNSCVVEASWFSLNGLENLITLEEQRYSWKFWRNFAVVVALGISQIVAGAVLEIFTAGVGTYAASFLINEGISDLFFAAGSLFSGYMRMSGYWEHKKWSMAMSAVTCMIGGVLARGRTVSRIGNKVVGPVRAEGGKKIAQMVGKELIQNVGRKTVIKETMKRIGCKVLEGVAYGAAQGAVDHIVTNYLNDVCEAIQKTITSNLDVIFQKHPLNEVVSDAYMTLGEDQARLLMDQVTRECFEGQSMLQTMYSWCKRIYGAVSRGIGEAMRKIGKADSAKSIQTVLLVLKTLQSVSLIEGVMTELVKVQGSAKKFLDKATKIIQEAIDEKTSATTTRISAPTNVKISCERSTQQWKQVLIQTSNQAIANQIVAPLLSFGANQLISLAGNAIKTKYRSMKEEKYQKQFDSLKKEFDDKTKSEQMDSDEHKKELQTYHDNLMKLLAKTRSQKMFANILRENVPMDMVCAEACAFLVHEYMSEMNITGDGKKFTGIRIVVEGEDGSSHDYSSSSNPSHTTTIALENNHFLVHGDENENVGTAKNNCLHQALVSKYPGLKEAFPDGAAFRQHLSNYVENDKYLRYIISQGWHKFSIIKGSYGGQIDQKKFNQQESYKKLLRTLEDVKKPSKITPEDKQVDDAMKRIHKITENFRTYLNKEVEQDRELRKDLKEIMSNFDSRVDLIFSNDFARVLERFQLRAEQADLYPQNPLVVHPADRVNFAQTDLELESLVGKSVKLSEHTSIIASVIHAEINKEVPEEGRRVNTTAVGIHKKTLYVAVNHIEKSNVQQRYGISDDKCERIRDLLIQKNLLAGRNEIVFLKPDTMLNLRAPHAEMQILSFWKKNGILQDCNVLDSSKPSPIGASKPICVCCSTLMSRQNIHHTIHGKANIPKNWSDPRAMNVRVQQKLSTKS</sequence>
<dbReference type="SUPFAM" id="SSF48452">
    <property type="entry name" value="TPR-like"/>
    <property type="match status" value="1"/>
</dbReference>
<dbReference type="InterPro" id="IPR011990">
    <property type="entry name" value="TPR-like_helical_dom_sf"/>
</dbReference>
<keyword evidence="2" id="KW-0653">Protein transport</keyword>
<dbReference type="InterPro" id="IPR027796">
    <property type="entry name" value="OTT_1508_deam-like"/>
</dbReference>
<keyword evidence="2" id="KW-0813">Transport</keyword>
<dbReference type="PROSITE" id="PS51196">
    <property type="entry name" value="SECA_MOTOR_DEAD"/>
    <property type="match status" value="1"/>
</dbReference>
<dbReference type="EMBL" id="CAJOBC010003412">
    <property type="protein sequence ID" value="CAF3782459.1"/>
    <property type="molecule type" value="Genomic_DNA"/>
</dbReference>
<feature type="repeat" description="TPR" evidence="4">
    <location>
        <begin position="2224"/>
        <end position="2257"/>
    </location>
</feature>
<dbReference type="SMART" id="SM00957">
    <property type="entry name" value="SecA_DEAD"/>
    <property type="match status" value="1"/>
</dbReference>
<dbReference type="Pfam" id="PF14441">
    <property type="entry name" value="OTT_1508_deam"/>
    <property type="match status" value="1"/>
</dbReference>
<evidence type="ECO:0000256" key="4">
    <source>
        <dbReference type="PROSITE-ProRule" id="PRU00339"/>
    </source>
</evidence>
<dbReference type="Gene3D" id="3.40.50.300">
    <property type="entry name" value="P-loop containing nucleotide triphosphate hydrolases"/>
    <property type="match status" value="3"/>
</dbReference>
<dbReference type="Proteomes" id="UP000663829">
    <property type="component" value="Unassembled WGS sequence"/>
</dbReference>
<evidence type="ECO:0008006" key="12">
    <source>
        <dbReference type="Google" id="ProtNLM"/>
    </source>
</evidence>
<evidence type="ECO:0000313" key="11">
    <source>
        <dbReference type="Proteomes" id="UP000663829"/>
    </source>
</evidence>
<keyword evidence="11" id="KW-1185">Reference proteome</keyword>
<dbReference type="InterPro" id="IPR019734">
    <property type="entry name" value="TPR_rpt"/>
</dbReference>
<dbReference type="PANTHER" id="PTHR30612">
    <property type="entry name" value="SECA INNER MEMBRANE COMPONENT OF SEC PROTEIN SECRETION SYSTEM"/>
    <property type="match status" value="1"/>
</dbReference>
<dbReference type="InterPro" id="IPR014018">
    <property type="entry name" value="SecA_motor_DEAD"/>
</dbReference>
<dbReference type="InterPro" id="IPR011115">
    <property type="entry name" value="SecA_DEAD"/>
</dbReference>
<evidence type="ECO:0000256" key="2">
    <source>
        <dbReference type="ARBA" id="ARBA00022927"/>
    </source>
</evidence>
<evidence type="ECO:0000313" key="10">
    <source>
        <dbReference type="EMBL" id="CAF3782459.1"/>
    </source>
</evidence>
<evidence type="ECO:0000259" key="6">
    <source>
        <dbReference type="PROSITE" id="PS51192"/>
    </source>
</evidence>
<dbReference type="PROSITE" id="PS51192">
    <property type="entry name" value="HELICASE_ATP_BIND_1"/>
    <property type="match status" value="1"/>
</dbReference>
<keyword evidence="1" id="KW-0963">Cytoplasm</keyword>
<proteinExistence type="predicted"/>
<evidence type="ECO:0000256" key="1">
    <source>
        <dbReference type="ARBA" id="ARBA00022490"/>
    </source>
</evidence>
<feature type="domain" description="Helicase C-terminal" evidence="7">
    <location>
        <begin position="2000"/>
        <end position="2174"/>
    </location>
</feature>
<dbReference type="GO" id="GO:0016020">
    <property type="term" value="C:membrane"/>
    <property type="evidence" value="ECO:0007669"/>
    <property type="project" value="InterPro"/>
</dbReference>
<dbReference type="InterPro" id="IPR000185">
    <property type="entry name" value="SecA"/>
</dbReference>
<feature type="region of interest" description="Disordered" evidence="5">
    <location>
        <begin position="354"/>
        <end position="387"/>
    </location>
</feature>
<keyword evidence="3" id="KW-0811">Translocation</keyword>
<dbReference type="GO" id="GO:0017038">
    <property type="term" value="P:protein import"/>
    <property type="evidence" value="ECO:0007669"/>
    <property type="project" value="InterPro"/>
</dbReference>
<dbReference type="Gene3D" id="1.25.40.10">
    <property type="entry name" value="Tetratricopeptide repeat domain"/>
    <property type="match status" value="1"/>
</dbReference>
<dbReference type="PANTHER" id="PTHR30612:SF0">
    <property type="entry name" value="CHLOROPLAST PROTEIN-TRANSPORTING ATPASE"/>
    <property type="match status" value="1"/>
</dbReference>
<keyword evidence="4" id="KW-0802">TPR repeat</keyword>
<evidence type="ECO:0000259" key="8">
    <source>
        <dbReference type="PROSITE" id="PS51196"/>
    </source>
</evidence>
<dbReference type="SUPFAM" id="SSF52540">
    <property type="entry name" value="P-loop containing nucleoside triphosphate hydrolases"/>
    <property type="match status" value="2"/>
</dbReference>
<dbReference type="PROSITE" id="PS51194">
    <property type="entry name" value="HELICASE_CTER"/>
    <property type="match status" value="1"/>
</dbReference>
<dbReference type="Pfam" id="PF07517">
    <property type="entry name" value="SecA_DEAD"/>
    <property type="match status" value="1"/>
</dbReference>
<dbReference type="GO" id="GO:0006886">
    <property type="term" value="P:intracellular protein transport"/>
    <property type="evidence" value="ECO:0007669"/>
    <property type="project" value="InterPro"/>
</dbReference>
<gene>
    <name evidence="9" type="ORF">GPM918_LOCUS14273</name>
    <name evidence="10" type="ORF">SRO942_LOCUS14273</name>
</gene>
<dbReference type="InterPro" id="IPR001650">
    <property type="entry name" value="Helicase_C-like"/>
</dbReference>
<name>A0A814HL64_9BILA</name>
<dbReference type="Gene3D" id="3.90.1440.10">
    <property type="entry name" value="SecA, preprotein cross-linking domain"/>
    <property type="match status" value="1"/>
</dbReference>
<feature type="domain" description="Helicase ATP-binding" evidence="6">
    <location>
        <begin position="1591"/>
        <end position="1732"/>
    </location>
</feature>
<evidence type="ECO:0000256" key="3">
    <source>
        <dbReference type="ARBA" id="ARBA00023010"/>
    </source>
</evidence>
<feature type="domain" description="SecA family profile" evidence="8">
    <location>
        <begin position="1463"/>
        <end position="2171"/>
    </location>
</feature>
<evidence type="ECO:0000313" key="9">
    <source>
        <dbReference type="EMBL" id="CAF1011148.1"/>
    </source>
</evidence>